<dbReference type="STRING" id="1817883.A3G31_01770"/>
<sequence>MSNNCWDLNPNCFVKIKPDYKCPAYEQKKNCYEMDWFALMQPLPVEKRKAACTYMEEKCTVCPVYKENKAAMDKIIQKLRASIP</sequence>
<dbReference type="EMBL" id="MGDI01000005">
    <property type="protein sequence ID" value="OGL54832.1"/>
    <property type="molecule type" value="Genomic_DNA"/>
</dbReference>
<dbReference type="Proteomes" id="UP000178082">
    <property type="component" value="Unassembled WGS sequence"/>
</dbReference>
<accession>A0A1F7SM30</accession>
<organism evidence="1 2">
    <name type="scientific">Candidatus Schekmanbacteria bacterium RIFCSPLOWO2_12_FULL_38_15</name>
    <dbReference type="NCBI Taxonomy" id="1817883"/>
    <lineage>
        <taxon>Bacteria</taxon>
        <taxon>Candidatus Schekmaniibacteriota</taxon>
    </lineage>
</organism>
<comment type="caution">
    <text evidence="1">The sequence shown here is derived from an EMBL/GenBank/DDBJ whole genome shotgun (WGS) entry which is preliminary data.</text>
</comment>
<reference evidence="1 2" key="1">
    <citation type="journal article" date="2016" name="Nat. Commun.">
        <title>Thousands of microbial genomes shed light on interconnected biogeochemical processes in an aquifer system.</title>
        <authorList>
            <person name="Anantharaman K."/>
            <person name="Brown C.T."/>
            <person name="Hug L.A."/>
            <person name="Sharon I."/>
            <person name="Castelle C.J."/>
            <person name="Probst A.J."/>
            <person name="Thomas B.C."/>
            <person name="Singh A."/>
            <person name="Wilkins M.J."/>
            <person name="Karaoz U."/>
            <person name="Brodie E.L."/>
            <person name="Williams K.H."/>
            <person name="Hubbard S.S."/>
            <person name="Banfield J.F."/>
        </authorList>
    </citation>
    <scope>NUCLEOTIDE SEQUENCE [LARGE SCALE GENOMIC DNA]</scope>
</reference>
<name>A0A1F7SM30_9BACT</name>
<protein>
    <submittedName>
        <fullName evidence="1">Uncharacterized protein</fullName>
    </submittedName>
</protein>
<gene>
    <name evidence="1" type="ORF">A3G31_01770</name>
</gene>
<proteinExistence type="predicted"/>
<evidence type="ECO:0000313" key="1">
    <source>
        <dbReference type="EMBL" id="OGL54832.1"/>
    </source>
</evidence>
<evidence type="ECO:0000313" key="2">
    <source>
        <dbReference type="Proteomes" id="UP000178082"/>
    </source>
</evidence>
<dbReference type="AlphaFoldDB" id="A0A1F7SM30"/>